<dbReference type="GO" id="GO:0006355">
    <property type="term" value="P:regulation of DNA-templated transcription"/>
    <property type="evidence" value="ECO:0007669"/>
    <property type="project" value="InterPro"/>
</dbReference>
<keyword evidence="2" id="KW-0238">DNA-binding</keyword>
<reference evidence="8" key="2">
    <citation type="submission" date="2013-12" db="EMBL/GenBank/DDBJ databases">
        <authorList>
            <person name="Yu Y."/>
            <person name="Lee S."/>
            <person name="de Baynast K."/>
            <person name="Wissotski M."/>
            <person name="Liu L."/>
            <person name="Talag J."/>
            <person name="Goicoechea J."/>
            <person name="Angelova A."/>
            <person name="Jetty R."/>
            <person name="Kudrna D."/>
            <person name="Golser W."/>
            <person name="Rivera L."/>
            <person name="Zhang J."/>
            <person name="Wing R."/>
        </authorList>
    </citation>
    <scope>NUCLEOTIDE SEQUENCE</scope>
</reference>
<dbReference type="InterPro" id="IPR003441">
    <property type="entry name" value="NAC-dom"/>
</dbReference>
<feature type="compositionally biased region" description="Basic and acidic residues" evidence="5">
    <location>
        <begin position="208"/>
        <end position="229"/>
    </location>
</feature>
<evidence type="ECO:0000256" key="4">
    <source>
        <dbReference type="ARBA" id="ARBA00023242"/>
    </source>
</evidence>
<dbReference type="SUPFAM" id="SSF101941">
    <property type="entry name" value="NAC domain"/>
    <property type="match status" value="1"/>
</dbReference>
<dbReference type="PANTHER" id="PTHR31719:SF88">
    <property type="entry name" value="OS07G0272700 PROTEIN"/>
    <property type="match status" value="1"/>
</dbReference>
<dbReference type="STRING" id="77586.A0A0D9VF11"/>
<organism evidence="7 8">
    <name type="scientific">Leersia perrieri</name>
    <dbReference type="NCBI Taxonomy" id="77586"/>
    <lineage>
        <taxon>Eukaryota</taxon>
        <taxon>Viridiplantae</taxon>
        <taxon>Streptophyta</taxon>
        <taxon>Embryophyta</taxon>
        <taxon>Tracheophyta</taxon>
        <taxon>Spermatophyta</taxon>
        <taxon>Magnoliopsida</taxon>
        <taxon>Liliopsida</taxon>
        <taxon>Poales</taxon>
        <taxon>Poaceae</taxon>
        <taxon>BOP clade</taxon>
        <taxon>Oryzoideae</taxon>
        <taxon>Oryzeae</taxon>
        <taxon>Oryzinae</taxon>
        <taxon>Leersia</taxon>
    </lineage>
</organism>
<dbReference type="Pfam" id="PF02365">
    <property type="entry name" value="NAM"/>
    <property type="match status" value="1"/>
</dbReference>
<dbReference type="PROSITE" id="PS51005">
    <property type="entry name" value="NAC"/>
    <property type="match status" value="1"/>
</dbReference>
<evidence type="ECO:0000256" key="3">
    <source>
        <dbReference type="ARBA" id="ARBA00023163"/>
    </source>
</evidence>
<evidence type="ECO:0000256" key="5">
    <source>
        <dbReference type="SAM" id="MobiDB-lite"/>
    </source>
</evidence>
<feature type="domain" description="NAC" evidence="6">
    <location>
        <begin position="14"/>
        <end position="170"/>
    </location>
</feature>
<keyword evidence="3" id="KW-0804">Transcription</keyword>
<feature type="compositionally biased region" description="Basic and acidic residues" evidence="5">
    <location>
        <begin position="186"/>
        <end position="200"/>
    </location>
</feature>
<evidence type="ECO:0000256" key="1">
    <source>
        <dbReference type="ARBA" id="ARBA00023015"/>
    </source>
</evidence>
<evidence type="ECO:0000259" key="6">
    <source>
        <dbReference type="PROSITE" id="PS51005"/>
    </source>
</evidence>
<dbReference type="GO" id="GO:0003677">
    <property type="term" value="F:DNA binding"/>
    <property type="evidence" value="ECO:0007669"/>
    <property type="project" value="UniProtKB-KW"/>
</dbReference>
<keyword evidence="8" id="KW-1185">Reference proteome</keyword>
<dbReference type="PANTHER" id="PTHR31719">
    <property type="entry name" value="NAC TRANSCRIPTION FACTOR 56"/>
    <property type="match status" value="1"/>
</dbReference>
<sequence>MAVVKTTAAEAVGLSPGFKFEPTDEMLVEHYLLPHLRGENLPFAGVVFVDDPRKLPPWALLDRHGKGGDRDRDREGAYFIAPAAAVAKDGRLARSVAGGGRWVNQKKREGEGTVVVGGEAFRWVKSSFSFHRDGDRRRGATGWVMHEVAFVPPPGSAVAATHRACHIFFTSHGQHRKRIPDGYDAAVKKEPLEKPLDHQEQSNQDQEQSNHQDQEQRIERDGSGEAVSR</sequence>
<evidence type="ECO:0000256" key="2">
    <source>
        <dbReference type="ARBA" id="ARBA00023125"/>
    </source>
</evidence>
<dbReference type="HOGENOM" id="CLU_1211313_0_0_1"/>
<evidence type="ECO:0000313" key="7">
    <source>
        <dbReference type="EnsemblPlants" id="LPERR02G10920.1"/>
    </source>
</evidence>
<reference evidence="7" key="3">
    <citation type="submission" date="2015-04" db="UniProtKB">
        <authorList>
            <consortium name="EnsemblPlants"/>
        </authorList>
    </citation>
    <scope>IDENTIFICATION</scope>
</reference>
<dbReference type="Gramene" id="LPERR02G10920.1">
    <property type="protein sequence ID" value="LPERR02G10920.1"/>
    <property type="gene ID" value="LPERR02G10920"/>
</dbReference>
<dbReference type="AlphaFoldDB" id="A0A0D9VF11"/>
<proteinExistence type="predicted"/>
<reference evidence="7 8" key="1">
    <citation type="submission" date="2012-08" db="EMBL/GenBank/DDBJ databases">
        <title>Oryza genome evolution.</title>
        <authorList>
            <person name="Wing R.A."/>
        </authorList>
    </citation>
    <scope>NUCLEOTIDE SEQUENCE</scope>
</reference>
<protein>
    <recommendedName>
        <fullName evidence="6">NAC domain-containing protein</fullName>
    </recommendedName>
</protein>
<dbReference type="EnsemblPlants" id="LPERR02G10920.1">
    <property type="protein sequence ID" value="LPERR02G10920.1"/>
    <property type="gene ID" value="LPERR02G10920"/>
</dbReference>
<evidence type="ECO:0000313" key="8">
    <source>
        <dbReference type="Proteomes" id="UP000032180"/>
    </source>
</evidence>
<keyword evidence="4" id="KW-0539">Nucleus</keyword>
<dbReference type="eggNOG" id="ENOG502QT1Y">
    <property type="taxonomic scope" value="Eukaryota"/>
</dbReference>
<dbReference type="InterPro" id="IPR036093">
    <property type="entry name" value="NAC_dom_sf"/>
</dbReference>
<accession>A0A0D9VF11</accession>
<name>A0A0D9VF11_9ORYZ</name>
<dbReference type="Proteomes" id="UP000032180">
    <property type="component" value="Chromosome 2"/>
</dbReference>
<dbReference type="Gene3D" id="2.170.150.80">
    <property type="entry name" value="NAC domain"/>
    <property type="match status" value="1"/>
</dbReference>
<feature type="region of interest" description="Disordered" evidence="5">
    <location>
        <begin position="186"/>
        <end position="229"/>
    </location>
</feature>
<keyword evidence="1" id="KW-0805">Transcription regulation</keyword>